<keyword evidence="10" id="KW-0539">Nucleus</keyword>
<dbReference type="Pfam" id="PF00096">
    <property type="entry name" value="zf-C2H2"/>
    <property type="match status" value="2"/>
</dbReference>
<keyword evidence="5 11" id="KW-0863">Zinc-finger</keyword>
<feature type="domain" description="C2H2-type" evidence="12">
    <location>
        <begin position="38"/>
        <end position="65"/>
    </location>
</feature>
<dbReference type="GO" id="GO:0008270">
    <property type="term" value="F:zinc ion binding"/>
    <property type="evidence" value="ECO:0007669"/>
    <property type="project" value="UniProtKB-KW"/>
</dbReference>
<dbReference type="InterPro" id="IPR013087">
    <property type="entry name" value="Znf_C2H2_type"/>
</dbReference>
<evidence type="ECO:0000256" key="5">
    <source>
        <dbReference type="ARBA" id="ARBA00022771"/>
    </source>
</evidence>
<evidence type="ECO:0000259" key="12">
    <source>
        <dbReference type="PROSITE" id="PS50157"/>
    </source>
</evidence>
<dbReference type="Gene3D" id="3.30.160.60">
    <property type="entry name" value="Classic Zinc Finger"/>
    <property type="match status" value="3"/>
</dbReference>
<dbReference type="SUPFAM" id="SSF57667">
    <property type="entry name" value="beta-beta-alpha zinc fingers"/>
    <property type="match status" value="1"/>
</dbReference>
<proteinExistence type="inferred from homology"/>
<reference evidence="13" key="2">
    <citation type="submission" date="2025-08" db="UniProtKB">
        <authorList>
            <consortium name="Ensembl"/>
        </authorList>
    </citation>
    <scope>IDENTIFICATION</scope>
    <source>
        <strain evidence="13">Guanapo</strain>
    </source>
</reference>
<dbReference type="GO" id="GO:0005634">
    <property type="term" value="C:nucleus"/>
    <property type="evidence" value="ECO:0007669"/>
    <property type="project" value="UniProtKB-SubCell"/>
</dbReference>
<evidence type="ECO:0000256" key="6">
    <source>
        <dbReference type="ARBA" id="ARBA00022833"/>
    </source>
</evidence>
<evidence type="ECO:0000256" key="3">
    <source>
        <dbReference type="ARBA" id="ARBA00022723"/>
    </source>
</evidence>
<dbReference type="GO" id="GO:0003677">
    <property type="term" value="F:DNA binding"/>
    <property type="evidence" value="ECO:0007669"/>
    <property type="project" value="UniProtKB-KW"/>
</dbReference>
<evidence type="ECO:0000256" key="7">
    <source>
        <dbReference type="ARBA" id="ARBA00023015"/>
    </source>
</evidence>
<dbReference type="PROSITE" id="PS50157">
    <property type="entry name" value="ZINC_FINGER_C2H2_2"/>
    <property type="match status" value="2"/>
</dbReference>
<keyword evidence="6" id="KW-0862">Zinc</keyword>
<keyword evidence="14" id="KW-1185">Reference proteome</keyword>
<reference evidence="13" key="3">
    <citation type="submission" date="2025-09" db="UniProtKB">
        <authorList>
            <consortium name="Ensembl"/>
        </authorList>
    </citation>
    <scope>IDENTIFICATION</scope>
    <source>
        <strain evidence="13">Guanapo</strain>
    </source>
</reference>
<dbReference type="Proteomes" id="UP000242638">
    <property type="component" value="Unassembled WGS sequence"/>
</dbReference>
<comment type="subcellular location">
    <subcellularLocation>
        <location evidence="1">Nucleus</location>
    </subcellularLocation>
</comment>
<evidence type="ECO:0000256" key="2">
    <source>
        <dbReference type="ARBA" id="ARBA00006991"/>
    </source>
</evidence>
<dbReference type="Bgee" id="ENSPREG00000009372">
    <property type="expression patterns" value="Expressed in caudal fin and 1 other cell type or tissue"/>
</dbReference>
<dbReference type="Ensembl" id="ENSPRET00000013946.1">
    <property type="protein sequence ID" value="ENSPREP00000013803.1"/>
    <property type="gene ID" value="ENSPREG00000009372.1"/>
</dbReference>
<feature type="domain" description="C2H2-type" evidence="12">
    <location>
        <begin position="67"/>
        <end position="94"/>
    </location>
</feature>
<evidence type="ECO:0000256" key="10">
    <source>
        <dbReference type="ARBA" id="ARBA00023242"/>
    </source>
</evidence>
<keyword evidence="4" id="KW-0677">Repeat</keyword>
<evidence type="ECO:0000313" key="13">
    <source>
        <dbReference type="Ensembl" id="ENSPREP00000013803.1"/>
    </source>
</evidence>
<dbReference type="GO" id="GO:0000981">
    <property type="term" value="F:DNA-binding transcription factor activity, RNA polymerase II-specific"/>
    <property type="evidence" value="ECO:0007669"/>
    <property type="project" value="TreeGrafter"/>
</dbReference>
<evidence type="ECO:0000256" key="8">
    <source>
        <dbReference type="ARBA" id="ARBA00023125"/>
    </source>
</evidence>
<protein>
    <recommendedName>
        <fullName evidence="12">C2H2-type domain-containing protein</fullName>
    </recommendedName>
</protein>
<comment type="similarity">
    <text evidence="2">Belongs to the krueppel C2H2-type zinc-finger protein family.</text>
</comment>
<dbReference type="FunFam" id="3.30.160.60:FF:001156">
    <property type="entry name" value="Zinc finger protein 407"/>
    <property type="match status" value="1"/>
</dbReference>
<dbReference type="InterPro" id="IPR036236">
    <property type="entry name" value="Znf_C2H2_sf"/>
</dbReference>
<organism evidence="13 14">
    <name type="scientific">Poecilia reticulata</name>
    <name type="common">Guppy</name>
    <name type="synonym">Acanthophacelus reticulatus</name>
    <dbReference type="NCBI Taxonomy" id="8081"/>
    <lineage>
        <taxon>Eukaryota</taxon>
        <taxon>Metazoa</taxon>
        <taxon>Chordata</taxon>
        <taxon>Craniata</taxon>
        <taxon>Vertebrata</taxon>
        <taxon>Euteleostomi</taxon>
        <taxon>Actinopterygii</taxon>
        <taxon>Neopterygii</taxon>
        <taxon>Teleostei</taxon>
        <taxon>Neoteleostei</taxon>
        <taxon>Acanthomorphata</taxon>
        <taxon>Ovalentaria</taxon>
        <taxon>Atherinomorphae</taxon>
        <taxon>Cyprinodontiformes</taxon>
        <taxon>Poeciliidae</taxon>
        <taxon>Poeciliinae</taxon>
        <taxon>Poecilia</taxon>
    </lineage>
</organism>
<sequence>STALCLPGGGASCRPEGSYSHSCTLLKHMRSHSGEKPYSCELCGRCFSHKCTLLKHMKIHTDGGKPFCCPTCQKAFTFKSNLRVHLWSREELKTAPGIVLTRQTFTILSQFKYLPAGVY</sequence>
<keyword evidence="3" id="KW-0479">Metal-binding</keyword>
<dbReference type="PANTHER" id="PTHR24394:SF48">
    <property type="entry name" value="ZINC FINGER PROTEIN 771"/>
    <property type="match status" value="1"/>
</dbReference>
<evidence type="ECO:0000256" key="4">
    <source>
        <dbReference type="ARBA" id="ARBA00022737"/>
    </source>
</evidence>
<dbReference type="GeneTree" id="ENSGT01150000286959"/>
<reference evidence="14" key="1">
    <citation type="submission" date="2013-11" db="EMBL/GenBank/DDBJ databases">
        <title>The genomic landscape of the Guanapo guppy.</title>
        <authorList>
            <person name="Kuenstner A."/>
            <person name="Dreyer C."/>
        </authorList>
    </citation>
    <scope>NUCLEOTIDE SEQUENCE</scope>
    <source>
        <strain evidence="14">Guanapo</strain>
    </source>
</reference>
<dbReference type="PANTHER" id="PTHR24394">
    <property type="entry name" value="ZINC FINGER PROTEIN"/>
    <property type="match status" value="1"/>
</dbReference>
<evidence type="ECO:0000256" key="9">
    <source>
        <dbReference type="ARBA" id="ARBA00023163"/>
    </source>
</evidence>
<dbReference type="AlphaFoldDB" id="A0A3P9NWF8"/>
<keyword evidence="9" id="KW-0804">Transcription</keyword>
<dbReference type="SMART" id="SM00355">
    <property type="entry name" value="ZnF_C2H2"/>
    <property type="match status" value="2"/>
</dbReference>
<dbReference type="PROSITE" id="PS00028">
    <property type="entry name" value="ZINC_FINGER_C2H2_1"/>
    <property type="match status" value="1"/>
</dbReference>
<evidence type="ECO:0000256" key="11">
    <source>
        <dbReference type="PROSITE-ProRule" id="PRU00042"/>
    </source>
</evidence>
<keyword evidence="7" id="KW-0805">Transcription regulation</keyword>
<dbReference type="FunFam" id="3.30.160.60:FF:000065">
    <property type="entry name" value="B-cell CLL/lymphoma 6, member B"/>
    <property type="match status" value="1"/>
</dbReference>
<accession>A0A3P9NWF8</accession>
<evidence type="ECO:0000313" key="14">
    <source>
        <dbReference type="Proteomes" id="UP000242638"/>
    </source>
</evidence>
<keyword evidence="8" id="KW-0238">DNA-binding</keyword>
<name>A0A3P9NWF8_POERE</name>
<evidence type="ECO:0000256" key="1">
    <source>
        <dbReference type="ARBA" id="ARBA00004123"/>
    </source>
</evidence>